<dbReference type="Proteomes" id="UP001595896">
    <property type="component" value="Unassembled WGS sequence"/>
</dbReference>
<protein>
    <submittedName>
        <fullName evidence="9">Flavodoxin domain-containing protein</fullName>
    </submittedName>
</protein>
<keyword evidence="6" id="KW-0288">FMN</keyword>
<dbReference type="SUPFAM" id="SSF52218">
    <property type="entry name" value="Flavoproteins"/>
    <property type="match status" value="1"/>
</dbReference>
<dbReference type="PANTHER" id="PTHR42809">
    <property type="entry name" value="FLAVODOXIN 2"/>
    <property type="match status" value="1"/>
</dbReference>
<dbReference type="InterPro" id="IPR029039">
    <property type="entry name" value="Flavoprotein-like_sf"/>
</dbReference>
<dbReference type="PANTHER" id="PTHR42809:SF1">
    <property type="entry name" value="FLAVODOXIN 1"/>
    <property type="match status" value="1"/>
</dbReference>
<reference evidence="10" key="1">
    <citation type="journal article" date="2019" name="Int. J. Syst. Evol. Microbiol.">
        <title>The Global Catalogue of Microorganisms (GCM) 10K type strain sequencing project: providing services to taxonomists for standard genome sequencing and annotation.</title>
        <authorList>
            <consortium name="The Broad Institute Genomics Platform"/>
            <consortium name="The Broad Institute Genome Sequencing Center for Infectious Disease"/>
            <person name="Wu L."/>
            <person name="Ma J."/>
        </authorList>
    </citation>
    <scope>NUCLEOTIDE SEQUENCE [LARGE SCALE GENOMIC DNA]</scope>
    <source>
        <strain evidence="10">JCM 12165</strain>
    </source>
</reference>
<keyword evidence="5" id="KW-0285">Flavoprotein</keyword>
<sequence length="160" mass="18103">MIAVLVQSMSGNTDELADLIIQKLHERGWYAEKTAVRDLPDELDLHQIEGILFGTYTWGNGEIPRHMKPALDRIKSQDLTATPCGIFGTGDSFYPHFCGAVDRLRSLLKLVTGAEPPVLKVELLPQPDDEERIASFVQAYMEHVESVKQSHFQKRQELTR</sequence>
<evidence type="ECO:0000256" key="1">
    <source>
        <dbReference type="ARBA" id="ARBA00001917"/>
    </source>
</evidence>
<dbReference type="PROSITE" id="PS50902">
    <property type="entry name" value="FLAVODOXIN_LIKE"/>
    <property type="match status" value="1"/>
</dbReference>
<comment type="function">
    <text evidence="2">Low-potential electron donor to a number of redox enzymes.</text>
</comment>
<organism evidence="9 10">
    <name type="scientific">Bacillus daqingensis</name>
    <dbReference type="NCBI Taxonomy" id="872396"/>
    <lineage>
        <taxon>Bacteria</taxon>
        <taxon>Bacillati</taxon>
        <taxon>Bacillota</taxon>
        <taxon>Bacilli</taxon>
        <taxon>Bacillales</taxon>
        <taxon>Bacillaceae</taxon>
        <taxon>Bacillus</taxon>
    </lineage>
</organism>
<accession>A0ABV9NNY8</accession>
<proteinExistence type="inferred from homology"/>
<evidence type="ECO:0000256" key="4">
    <source>
        <dbReference type="ARBA" id="ARBA00022448"/>
    </source>
</evidence>
<dbReference type="Gene3D" id="3.40.50.360">
    <property type="match status" value="1"/>
</dbReference>
<dbReference type="EMBL" id="JBHSGK010000001">
    <property type="protein sequence ID" value="MFC4735098.1"/>
    <property type="molecule type" value="Genomic_DNA"/>
</dbReference>
<dbReference type="InterPro" id="IPR008254">
    <property type="entry name" value="Flavodoxin/NO_synth"/>
</dbReference>
<keyword evidence="4" id="KW-0813">Transport</keyword>
<evidence type="ECO:0000256" key="3">
    <source>
        <dbReference type="ARBA" id="ARBA00005267"/>
    </source>
</evidence>
<dbReference type="InterPro" id="IPR050619">
    <property type="entry name" value="Flavodoxin"/>
</dbReference>
<evidence type="ECO:0000313" key="9">
    <source>
        <dbReference type="EMBL" id="MFC4735098.1"/>
    </source>
</evidence>
<evidence type="ECO:0000259" key="8">
    <source>
        <dbReference type="PROSITE" id="PS50902"/>
    </source>
</evidence>
<evidence type="ECO:0000256" key="5">
    <source>
        <dbReference type="ARBA" id="ARBA00022630"/>
    </source>
</evidence>
<gene>
    <name evidence="9" type="ORF">ACFO4L_00750</name>
</gene>
<comment type="similarity">
    <text evidence="3">Belongs to the flavodoxin family.</text>
</comment>
<comment type="caution">
    <text evidence="9">The sequence shown here is derived from an EMBL/GenBank/DDBJ whole genome shotgun (WGS) entry which is preliminary data.</text>
</comment>
<keyword evidence="7" id="KW-0249">Electron transport</keyword>
<name>A0ABV9NNY8_9BACI</name>
<feature type="domain" description="Flavodoxin-like" evidence="8">
    <location>
        <begin position="2"/>
        <end position="141"/>
    </location>
</feature>
<evidence type="ECO:0000256" key="7">
    <source>
        <dbReference type="ARBA" id="ARBA00022982"/>
    </source>
</evidence>
<evidence type="ECO:0000313" key="10">
    <source>
        <dbReference type="Proteomes" id="UP001595896"/>
    </source>
</evidence>
<keyword evidence="10" id="KW-1185">Reference proteome</keyword>
<dbReference type="RefSeq" id="WP_377907721.1">
    <property type="nucleotide sequence ID" value="NZ_JBHSGK010000001.1"/>
</dbReference>
<dbReference type="Pfam" id="PF00258">
    <property type="entry name" value="Flavodoxin_1"/>
    <property type="match status" value="1"/>
</dbReference>
<evidence type="ECO:0000256" key="6">
    <source>
        <dbReference type="ARBA" id="ARBA00022643"/>
    </source>
</evidence>
<evidence type="ECO:0000256" key="2">
    <source>
        <dbReference type="ARBA" id="ARBA00003297"/>
    </source>
</evidence>
<comment type="cofactor">
    <cofactor evidence="1">
        <name>FMN</name>
        <dbReference type="ChEBI" id="CHEBI:58210"/>
    </cofactor>
</comment>